<feature type="compositionally biased region" description="Polar residues" evidence="1">
    <location>
        <begin position="368"/>
        <end position="379"/>
    </location>
</feature>
<feature type="compositionally biased region" description="Basic and acidic residues" evidence="1">
    <location>
        <begin position="112"/>
        <end position="129"/>
    </location>
</feature>
<feature type="signal peptide" evidence="2">
    <location>
        <begin position="1"/>
        <end position="16"/>
    </location>
</feature>
<organism evidence="3 4">
    <name type="scientific">Drosophila suzukii</name>
    <name type="common">Spotted-wing drosophila fruit fly</name>
    <dbReference type="NCBI Taxonomy" id="28584"/>
    <lineage>
        <taxon>Eukaryota</taxon>
        <taxon>Metazoa</taxon>
        <taxon>Ecdysozoa</taxon>
        <taxon>Arthropoda</taxon>
        <taxon>Hexapoda</taxon>
        <taxon>Insecta</taxon>
        <taxon>Pterygota</taxon>
        <taxon>Neoptera</taxon>
        <taxon>Endopterygota</taxon>
        <taxon>Diptera</taxon>
        <taxon>Brachycera</taxon>
        <taxon>Muscomorpha</taxon>
        <taxon>Ephydroidea</taxon>
        <taxon>Drosophilidae</taxon>
        <taxon>Drosophila</taxon>
        <taxon>Sophophora</taxon>
    </lineage>
</organism>
<feature type="compositionally biased region" description="Basic and acidic residues" evidence="1">
    <location>
        <begin position="178"/>
        <end position="202"/>
    </location>
</feature>
<reference evidence="4" key="1">
    <citation type="submission" date="2025-08" db="UniProtKB">
        <authorList>
            <consortium name="RefSeq"/>
        </authorList>
    </citation>
    <scope>IDENTIFICATION</scope>
</reference>
<feature type="compositionally biased region" description="Basic and acidic residues" evidence="1">
    <location>
        <begin position="259"/>
        <end position="279"/>
    </location>
</feature>
<protein>
    <submittedName>
        <fullName evidence="4">Protein bangles and beads</fullName>
    </submittedName>
</protein>
<keyword evidence="2" id="KW-0732">Signal</keyword>
<feature type="compositionally biased region" description="Basic and acidic residues" evidence="1">
    <location>
        <begin position="293"/>
        <end position="308"/>
    </location>
</feature>
<name>A0AB39ZI69_DROSZ</name>
<evidence type="ECO:0000256" key="2">
    <source>
        <dbReference type="SAM" id="SignalP"/>
    </source>
</evidence>
<feature type="chain" id="PRO_5045743078" evidence="2">
    <location>
        <begin position="17"/>
        <end position="417"/>
    </location>
</feature>
<evidence type="ECO:0000313" key="3">
    <source>
        <dbReference type="Proteomes" id="UP001652628"/>
    </source>
</evidence>
<sequence>MKSVIILLALVALCHAAPLEVKESSAEALSRPSPISPDVIVDPKPTEKVVLLKDVPAPNRQKRNEPKKPDSVKAHELLQPNPHNQKPTPANPHQKAGPHDAKAHDHKHKREAHHEEGHKEEPQEEEVKGAPEVPAPQIGVVEKKKEKREAHHEEGHKQEDKPQVEDLSSPHAVPAHAHTAELPKKKEKREAHHEEGHKEEAKPQVGALLHALPADAPTAELPKKEKREAHHEEGHKEEAKPQVGALPHALPADAPTAELPKKEKREAHHEEGHKEEGKPQEGALPHALPADAHTAELPKKQEKRETVEKPASVKARESIQHNPQHADELHKALESLAGGKVPEKRQQRDIPVPTQTKATADPAATTKSEVGSTTPSTHHLNIPHPIPVAELFEKNKHSDKSTSSSEESKESKEKVKA</sequence>
<proteinExistence type="predicted"/>
<dbReference type="RefSeq" id="XP_016934573.2">
    <property type="nucleotide sequence ID" value="XM_017079084.4"/>
</dbReference>
<feature type="compositionally biased region" description="Basic and acidic residues" evidence="1">
    <location>
        <begin position="141"/>
        <end position="164"/>
    </location>
</feature>
<feature type="compositionally biased region" description="Basic and acidic residues" evidence="1">
    <location>
        <begin position="391"/>
        <end position="417"/>
    </location>
</feature>
<feature type="compositionally biased region" description="Basic and acidic residues" evidence="1">
    <location>
        <begin position="221"/>
        <end position="240"/>
    </location>
</feature>
<dbReference type="Proteomes" id="UP001652628">
    <property type="component" value="Chromosome 3"/>
</dbReference>
<evidence type="ECO:0000256" key="1">
    <source>
        <dbReference type="SAM" id="MobiDB-lite"/>
    </source>
</evidence>
<dbReference type="AlphaFoldDB" id="A0AB39ZI69"/>
<evidence type="ECO:0000313" key="4">
    <source>
        <dbReference type="RefSeq" id="XP_016934573.2"/>
    </source>
</evidence>
<dbReference type="GeneID" id="108013296"/>
<accession>A0AB39ZI69</accession>
<feature type="compositionally biased region" description="Basic and acidic residues" evidence="1">
    <location>
        <begin position="314"/>
        <end position="333"/>
    </location>
</feature>
<gene>
    <name evidence="4" type="primary">LOC108013296</name>
</gene>
<feature type="region of interest" description="Disordered" evidence="1">
    <location>
        <begin position="24"/>
        <end position="417"/>
    </location>
</feature>
<feature type="compositionally biased region" description="Basic and acidic residues" evidence="1">
    <location>
        <begin position="62"/>
        <end position="76"/>
    </location>
</feature>
<feature type="compositionally biased region" description="Low complexity" evidence="1">
    <location>
        <begin position="353"/>
        <end position="367"/>
    </location>
</feature>
<keyword evidence="3" id="KW-1185">Reference proteome</keyword>